<evidence type="ECO:0000259" key="6">
    <source>
        <dbReference type="Pfam" id="PF02900"/>
    </source>
</evidence>
<dbReference type="KEGG" id="glj:GKIL_4100"/>
<keyword evidence="4" id="KW-0862">Zinc</keyword>
<protein>
    <submittedName>
        <fullName evidence="7">LigB family dioxygenase</fullName>
    </submittedName>
</protein>
<keyword evidence="3" id="KW-0479">Metal-binding</keyword>
<dbReference type="GO" id="GO:0008198">
    <property type="term" value="F:ferrous iron binding"/>
    <property type="evidence" value="ECO:0007669"/>
    <property type="project" value="InterPro"/>
</dbReference>
<dbReference type="HOGENOM" id="CLU_046582_2_1_3"/>
<dbReference type="PIRSF" id="PIRSF006157">
    <property type="entry name" value="Doxgns_DODA"/>
    <property type="match status" value="1"/>
</dbReference>
<dbReference type="GO" id="GO:0016702">
    <property type="term" value="F:oxidoreductase activity, acting on single donors with incorporation of molecular oxygen, incorporation of two atoms of oxygen"/>
    <property type="evidence" value="ECO:0007669"/>
    <property type="project" value="UniProtKB-ARBA"/>
</dbReference>
<evidence type="ECO:0000256" key="3">
    <source>
        <dbReference type="ARBA" id="ARBA00022723"/>
    </source>
</evidence>
<evidence type="ECO:0000256" key="1">
    <source>
        <dbReference type="ARBA" id="ARBA00001947"/>
    </source>
</evidence>
<sequence length="276" mass="29549">MVLPAVFVSHGAPTLALEAGAAHAFLRHLGQNLERPRAILCVSAHWETAGPTVSTAVWPRTIHDFGGFPDALYQLRYPAPGAPELARQVVELLRAAGLAALSDPERGLDHGAWVPLLLMYPDADIPVVQLSIQSHIGPAQHLAVGRALAALREQGVLILASGSATHNLGAFRTYRGDDVPEWVVRFDRWLAQALAAGDTEALLAYRQLAPEAVRNHPSEEHLLPLFVALGAGGPRPVIQQLHASYTCGILSMAAYAFDSKAEAPESLQWSAEAVSL</sequence>
<evidence type="ECO:0000256" key="2">
    <source>
        <dbReference type="ARBA" id="ARBA00007581"/>
    </source>
</evidence>
<organism evidence="7 8">
    <name type="scientific">Gloeobacter kilaueensis (strain ATCC BAA-2537 / CCAP 1431/1 / ULC 316 / JS1)</name>
    <dbReference type="NCBI Taxonomy" id="1183438"/>
    <lineage>
        <taxon>Bacteria</taxon>
        <taxon>Bacillati</taxon>
        <taxon>Cyanobacteriota</taxon>
        <taxon>Cyanophyceae</taxon>
        <taxon>Gloeobacterales</taxon>
        <taxon>Gloeobacteraceae</taxon>
        <taxon>Gloeobacter</taxon>
    </lineage>
</organism>
<keyword evidence="5" id="KW-0560">Oxidoreductase</keyword>
<gene>
    <name evidence="7" type="ORF">GKIL_4100</name>
</gene>
<dbReference type="AlphaFoldDB" id="U5QN59"/>
<feature type="domain" description="Extradiol ring-cleavage dioxygenase class III enzyme subunit B" evidence="6">
    <location>
        <begin position="7"/>
        <end position="248"/>
    </location>
</feature>
<comment type="similarity">
    <text evidence="2">Belongs to the DODA-type extradiol aromatic ring-opening dioxygenase family.</text>
</comment>
<keyword evidence="8" id="KW-1185">Reference proteome</keyword>
<evidence type="ECO:0000256" key="4">
    <source>
        <dbReference type="ARBA" id="ARBA00022833"/>
    </source>
</evidence>
<name>U5QN59_GLOK1</name>
<evidence type="ECO:0000313" key="7">
    <source>
        <dbReference type="EMBL" id="AGY60346.1"/>
    </source>
</evidence>
<dbReference type="RefSeq" id="WP_023175687.1">
    <property type="nucleotide sequence ID" value="NC_022600.1"/>
</dbReference>
<dbReference type="SUPFAM" id="SSF53213">
    <property type="entry name" value="LigB-like"/>
    <property type="match status" value="1"/>
</dbReference>
<dbReference type="PANTHER" id="PTHR30096">
    <property type="entry name" value="4,5-DOPA DIOXYGENASE EXTRADIOL-LIKE PROTEIN"/>
    <property type="match status" value="1"/>
</dbReference>
<comment type="cofactor">
    <cofactor evidence="1">
        <name>Zn(2+)</name>
        <dbReference type="ChEBI" id="CHEBI:29105"/>
    </cofactor>
</comment>
<dbReference type="InterPro" id="IPR014436">
    <property type="entry name" value="Extradiol_dOase_DODA"/>
</dbReference>
<reference evidence="7 8" key="1">
    <citation type="journal article" date="2013" name="PLoS ONE">
        <title>Cultivation and Complete Genome Sequencing of Gloeobacter kilaueensis sp. nov., from a Lava Cave in Kilauea Caldera, Hawai'i.</title>
        <authorList>
            <person name="Saw J.H."/>
            <person name="Schatz M."/>
            <person name="Brown M.V."/>
            <person name="Kunkel D.D."/>
            <person name="Foster J.S."/>
            <person name="Shick H."/>
            <person name="Christensen S."/>
            <person name="Hou S."/>
            <person name="Wan X."/>
            <person name="Donachie S.P."/>
        </authorList>
    </citation>
    <scope>NUCLEOTIDE SEQUENCE [LARGE SCALE GENOMIC DNA]</scope>
    <source>
        <strain evidence="8">JS</strain>
    </source>
</reference>
<evidence type="ECO:0000313" key="8">
    <source>
        <dbReference type="Proteomes" id="UP000017396"/>
    </source>
</evidence>
<dbReference type="OrthoDB" id="9790889at2"/>
<dbReference type="EMBL" id="CP003587">
    <property type="protein sequence ID" value="AGY60346.1"/>
    <property type="molecule type" value="Genomic_DNA"/>
</dbReference>
<dbReference type="eggNOG" id="COG3384">
    <property type="taxonomic scope" value="Bacteria"/>
</dbReference>
<evidence type="ECO:0000256" key="5">
    <source>
        <dbReference type="ARBA" id="ARBA00023002"/>
    </source>
</evidence>
<dbReference type="Gene3D" id="3.40.830.10">
    <property type="entry name" value="LigB-like"/>
    <property type="match status" value="1"/>
</dbReference>
<dbReference type="CDD" id="cd07363">
    <property type="entry name" value="45_DOPA_Dioxygenase"/>
    <property type="match status" value="1"/>
</dbReference>
<keyword evidence="7" id="KW-0223">Dioxygenase</keyword>
<dbReference type="Proteomes" id="UP000017396">
    <property type="component" value="Chromosome"/>
</dbReference>
<accession>U5QN59</accession>
<dbReference type="STRING" id="1183438.GKIL_4100"/>
<dbReference type="PATRIC" id="fig|1183438.3.peg.4037"/>
<dbReference type="PANTHER" id="PTHR30096:SF0">
    <property type="entry name" value="4,5-DOPA DIOXYGENASE EXTRADIOL-LIKE PROTEIN"/>
    <property type="match status" value="1"/>
</dbReference>
<dbReference type="Pfam" id="PF02900">
    <property type="entry name" value="LigB"/>
    <property type="match status" value="1"/>
</dbReference>
<dbReference type="InterPro" id="IPR004183">
    <property type="entry name" value="Xdiol_dOase_suB"/>
</dbReference>
<dbReference type="GO" id="GO:0008270">
    <property type="term" value="F:zinc ion binding"/>
    <property type="evidence" value="ECO:0007669"/>
    <property type="project" value="InterPro"/>
</dbReference>
<proteinExistence type="inferred from homology"/>